<dbReference type="Proteomes" id="UP001610444">
    <property type="component" value="Unassembled WGS sequence"/>
</dbReference>
<comment type="caution">
    <text evidence="3">The sequence shown here is derived from an EMBL/GenBank/DDBJ whole genome shotgun (WGS) entry which is preliminary data.</text>
</comment>
<feature type="region of interest" description="Disordered" evidence="1">
    <location>
        <begin position="912"/>
        <end position="942"/>
    </location>
</feature>
<dbReference type="RefSeq" id="XP_070903763.1">
    <property type="nucleotide sequence ID" value="XM_071044410.1"/>
</dbReference>
<name>A0ABR4L2P7_9EURO</name>
<organism evidence="3 4">
    <name type="scientific">Aspergillus pseudodeflectus</name>
    <dbReference type="NCBI Taxonomy" id="176178"/>
    <lineage>
        <taxon>Eukaryota</taxon>
        <taxon>Fungi</taxon>
        <taxon>Dikarya</taxon>
        <taxon>Ascomycota</taxon>
        <taxon>Pezizomycotina</taxon>
        <taxon>Eurotiomycetes</taxon>
        <taxon>Eurotiomycetidae</taxon>
        <taxon>Eurotiales</taxon>
        <taxon>Aspergillaceae</taxon>
        <taxon>Aspergillus</taxon>
        <taxon>Aspergillus subgen. Nidulantes</taxon>
    </lineage>
</organism>
<proteinExistence type="predicted"/>
<accession>A0ABR4L2P7</accession>
<evidence type="ECO:0000313" key="3">
    <source>
        <dbReference type="EMBL" id="KAL2858799.1"/>
    </source>
</evidence>
<evidence type="ECO:0000259" key="2">
    <source>
        <dbReference type="Pfam" id="PF17111"/>
    </source>
</evidence>
<dbReference type="InterPro" id="IPR031348">
    <property type="entry name" value="PigL_N"/>
</dbReference>
<feature type="domain" description="Azaphilone pigments biosynthesis cluster protein L N-terminal" evidence="2">
    <location>
        <begin position="2"/>
        <end position="116"/>
    </location>
</feature>
<reference evidence="3 4" key="1">
    <citation type="submission" date="2024-07" db="EMBL/GenBank/DDBJ databases">
        <title>Section-level genome sequencing and comparative genomics of Aspergillus sections Usti and Cavernicolus.</title>
        <authorList>
            <consortium name="Lawrence Berkeley National Laboratory"/>
            <person name="Nybo J.L."/>
            <person name="Vesth T.C."/>
            <person name="Theobald S."/>
            <person name="Frisvad J.C."/>
            <person name="Larsen T.O."/>
            <person name="Kjaerboelling I."/>
            <person name="Rothschild-Mancinelli K."/>
            <person name="Lyhne E.K."/>
            <person name="Kogle M.E."/>
            <person name="Barry K."/>
            <person name="Clum A."/>
            <person name="Na H."/>
            <person name="Ledsgaard L."/>
            <person name="Lin J."/>
            <person name="Lipzen A."/>
            <person name="Kuo A."/>
            <person name="Riley R."/>
            <person name="Mondo S."/>
            <person name="LaButti K."/>
            <person name="Haridas S."/>
            <person name="Pangalinan J."/>
            <person name="Salamov A.A."/>
            <person name="Simmons B.A."/>
            <person name="Magnuson J.K."/>
            <person name="Chen J."/>
            <person name="Drula E."/>
            <person name="Henrissat B."/>
            <person name="Wiebenga A."/>
            <person name="Lubbers R.J."/>
            <person name="Gomes A.C."/>
            <person name="Macurrencykelacurrency M.R."/>
            <person name="Stajich J."/>
            <person name="Grigoriev I.V."/>
            <person name="Mortensen U.H."/>
            <person name="De vries R.P."/>
            <person name="Baker S.E."/>
            <person name="Andersen M.R."/>
        </authorList>
    </citation>
    <scope>NUCLEOTIDE SEQUENCE [LARGE SCALE GENOMIC DNA]</scope>
    <source>
        <strain evidence="3 4">CBS 756.74</strain>
    </source>
</reference>
<feature type="compositionally biased region" description="Acidic residues" evidence="1">
    <location>
        <begin position="912"/>
        <end position="935"/>
    </location>
</feature>
<evidence type="ECO:0000313" key="4">
    <source>
        <dbReference type="Proteomes" id="UP001610444"/>
    </source>
</evidence>
<dbReference type="Pfam" id="PF17111">
    <property type="entry name" value="PigL_N"/>
    <property type="match status" value="1"/>
</dbReference>
<dbReference type="GeneID" id="98159574"/>
<evidence type="ECO:0000256" key="1">
    <source>
        <dbReference type="SAM" id="MobiDB-lite"/>
    </source>
</evidence>
<sequence>MTDPFSVSAGVVGVVSLGLTLSQGFLRFYTPWRDYDDEVRGFTTKLNGLLHTLRALDTFLSPENELQVPDQYRTLVLKNLASCQEACHCLEKILAECKSSNISGAPARKHDWVRLKRVAYPFKKETLTTLSDLVSDLRENLGLALQLLVGALVSQQQRQIQSVDRTTMRILTVVEQQATPVANSQALLQHSSTASSTTGSLSRKMLEPSTLRDLCDQQQLINSWLRRKPRIPSSQIEQILLYCTCQKAPRLKPRYSSKSAFSSFSLHEQPCPLYEAGKQVVGVAGSYTICNRFLGLSVQAIMTLTRGAGAFAISPMIRVQAIVGQFSPAFGFLENAHHELYCLRMHDSPMEFVATTLLQMFDDRRAAPTDRLEDGSTILHALFSSFLSKCFQREATKDPLSGSSFKALVRTLIDAGVPFNERTVSGRTTLDTLIRHLCHNLDDQQNELSISDEALGVLEMLLDSGVYLNSLVAVEHDWMWSYTSSKVARYLLYNYAHGFEFLEVEIAILASGYSKLLDLSLGWPEGLAILLESPFRRLFFASRGPIGHCFVRACNEGEIECALILLKYNGSVEFEHLSAAAQMMDSSVLTELIPALVKSQNEIQQLALQHLPFKELCSLSLPTDALLDTKSFEVYEKLESYKIEVRPHFYDESSVYKHVGYDIAIFERLYAAGFTDFNQCDGDSILRFMELQWNNYDDPPDSYTFLKCADWFICRGASLYQLSHEGYPPVYYLADCFGDNLRMWSRWYENRGQTLTSLMEKHSYCRELLCLLMTDDTQDDCQCACTNHGCCSLQQILRGFNRFEDDEDYDKTFIDAFAAMIDGLQTFAPGLLSGDQILGICHDEYFDYGKVVFERMDAEEMHELRDEEAALIEQLDELTTDFNHQYTSLGLGLHEFIRDYWKPRMKEVLFETEDDYDYDDDDDDDDDDEEEEEEEEGKKVDMEYKQRIREIGVILT</sequence>
<keyword evidence="4" id="KW-1185">Reference proteome</keyword>
<dbReference type="EMBL" id="JBFXLR010000004">
    <property type="protein sequence ID" value="KAL2858799.1"/>
    <property type="molecule type" value="Genomic_DNA"/>
</dbReference>
<protein>
    <recommendedName>
        <fullName evidence="2">Azaphilone pigments biosynthesis cluster protein L N-terminal domain-containing protein</fullName>
    </recommendedName>
</protein>
<gene>
    <name evidence="3" type="ORF">BJX68DRAFT_262336</name>
</gene>